<gene>
    <name evidence="3" type="ORF">JBS370_LOCUS12289</name>
    <name evidence="2" type="ORF">ZHD862_LOCUS8638</name>
</gene>
<evidence type="ECO:0000256" key="1">
    <source>
        <dbReference type="SAM" id="MobiDB-lite"/>
    </source>
</evidence>
<reference evidence="2" key="1">
    <citation type="submission" date="2021-02" db="EMBL/GenBank/DDBJ databases">
        <authorList>
            <person name="Nowell W R."/>
        </authorList>
    </citation>
    <scope>NUCLEOTIDE SEQUENCE</scope>
</reference>
<dbReference type="Proteomes" id="UP000663864">
    <property type="component" value="Unassembled WGS sequence"/>
</dbReference>
<evidence type="ECO:0000313" key="2">
    <source>
        <dbReference type="EMBL" id="CAF0925589.1"/>
    </source>
</evidence>
<accession>A0A814BC68</accession>
<dbReference type="Proteomes" id="UP000663836">
    <property type="component" value="Unassembled WGS sequence"/>
</dbReference>
<sequence>MGKKKPRMSLFSTFVQQINEHNTKISTSDYHLIDNEYFAAFNTLDDIQQFHSKLTKKQQEEQSITIDDHADLHIEEDNNDMDMKSFAQQFLIDLPEHMTQVTENLNLSGTTSQDIFNTNQPINWSPKVKDNNNVTQSSDNKKRKSTTPIKLNMEINNNKRQRRYIQDLSKSSQFISTSDNNNQNLLDSSPNIFQYLQEETSSNKITYENMNSILSTLSDKQSMNNEATISIELAEPSIIKNEPIESEQLIVETKEEPVELNMISTGSIDFGSSKYSDDLDHYVQNIHLLHKTSSVEESNSMISSRPKRIRKRKKLYIEESELITRSKKVKTPIRKKRPPLPTSQISSTLHLTDAEIEQQFGERLPIIKPEHDDNDNDTQQIVNSQIVFEFESVTNSTQTPLEKARAKLLSALERGHDPDTYLLKIRSREHQIIEVQLAIYSTTDWHPHRTKILAKIEEALRGLRVNWTKIDIHVDNFDIQISTASQVATICPPTNISNTTSSWFLKALSQSGPIIIHIHNRRYPQQRFLIKCSCPECSPISIKDSIDSSLPVIVSVSPASTPTRRLMTPTILNKTQQQTNISLLHNIDTSFFNELIYQWGRTIVISVTQCVLDLALIVSVHASLSNLCVSPNYSKEEYKKKYQQIIDPLKHTSNENDKLLLSKTPTIARVVSINSINNTPSIILSKSPDILNFYNLIKQNKTNIRNANAMRDLITKLFSTSSSPPDQSNIIKAQTLIRPKPTSSSLSLSNTQTTMALLDLKKVNEQNRGLQRRSFQTNRYDKYIRNYLANNETKQQAHCTSFIELKPIMGGSTITKQNIHSFTRENNETIIVRDAQNNELKKVTTIISSNTGLNETQRTNREITPPLPNNARVIRLSIAKPGLSNVEQQANSISSSTIRLVASPKTNCDTNLSHVIPSVNKGEAVPLVPKQINIIKPLLSSSSIMPAIKLSNPILISNKSQQSSTK</sequence>
<evidence type="ECO:0000313" key="3">
    <source>
        <dbReference type="EMBL" id="CAF3746003.1"/>
    </source>
</evidence>
<dbReference type="EMBL" id="CAJNOT010000282">
    <property type="protein sequence ID" value="CAF0925589.1"/>
    <property type="molecule type" value="Genomic_DNA"/>
</dbReference>
<evidence type="ECO:0000313" key="4">
    <source>
        <dbReference type="Proteomes" id="UP000663864"/>
    </source>
</evidence>
<organism evidence="2 4">
    <name type="scientific">Rotaria sordida</name>
    <dbReference type="NCBI Taxonomy" id="392033"/>
    <lineage>
        <taxon>Eukaryota</taxon>
        <taxon>Metazoa</taxon>
        <taxon>Spiralia</taxon>
        <taxon>Gnathifera</taxon>
        <taxon>Rotifera</taxon>
        <taxon>Eurotatoria</taxon>
        <taxon>Bdelloidea</taxon>
        <taxon>Philodinida</taxon>
        <taxon>Philodinidae</taxon>
        <taxon>Rotaria</taxon>
    </lineage>
</organism>
<dbReference type="AlphaFoldDB" id="A0A814BC68"/>
<proteinExistence type="predicted"/>
<dbReference type="EMBL" id="CAJOBD010000994">
    <property type="protein sequence ID" value="CAF3746003.1"/>
    <property type="molecule type" value="Genomic_DNA"/>
</dbReference>
<feature type="region of interest" description="Disordered" evidence="1">
    <location>
        <begin position="118"/>
        <end position="147"/>
    </location>
</feature>
<name>A0A814BC68_9BILA</name>
<comment type="caution">
    <text evidence="2">The sequence shown here is derived from an EMBL/GenBank/DDBJ whole genome shotgun (WGS) entry which is preliminary data.</text>
</comment>
<protein>
    <submittedName>
        <fullName evidence="2">Uncharacterized protein</fullName>
    </submittedName>
</protein>